<feature type="region of interest" description="Disordered" evidence="1">
    <location>
        <begin position="157"/>
        <end position="262"/>
    </location>
</feature>
<feature type="compositionally biased region" description="Low complexity" evidence="1">
    <location>
        <begin position="198"/>
        <end position="218"/>
    </location>
</feature>
<feature type="compositionally biased region" description="Basic and acidic residues" evidence="1">
    <location>
        <begin position="430"/>
        <end position="439"/>
    </location>
</feature>
<feature type="compositionally biased region" description="Polar residues" evidence="1">
    <location>
        <begin position="409"/>
        <end position="428"/>
    </location>
</feature>
<feature type="compositionally biased region" description="Polar residues" evidence="1">
    <location>
        <begin position="250"/>
        <end position="262"/>
    </location>
</feature>
<feature type="compositionally biased region" description="Basic residues" evidence="1">
    <location>
        <begin position="380"/>
        <end position="390"/>
    </location>
</feature>
<feature type="region of interest" description="Disordered" evidence="1">
    <location>
        <begin position="288"/>
        <end position="549"/>
    </location>
</feature>
<feature type="compositionally biased region" description="Low complexity" evidence="1">
    <location>
        <begin position="311"/>
        <end position="332"/>
    </location>
</feature>
<evidence type="ECO:0000313" key="3">
    <source>
        <dbReference type="Proteomes" id="UP000696485"/>
    </source>
</evidence>
<feature type="compositionally biased region" description="Low complexity" evidence="1">
    <location>
        <begin position="440"/>
        <end position="466"/>
    </location>
</feature>
<dbReference type="AlphaFoldDB" id="A0A9P5VII1"/>
<sequence length="653" mass="71233">MRLYTLSNNSSGNLLSLEGSSATSPSLPLLQISIDTSSGQVKDDEDSYFGDILDKYCNSDDDPTSPSTASPTSPFSSAGWKDYRAQPPTPPASSSRQFNLNQAMVPPRRSTPLRNPRSVSRQDSGTHENDSHNAGSSLSPMLAASAKFNTYLHAGAKDSKDSLAKSNGSSQGSSSGQSPLPSARSYTKRPPPVPRESPSPSSSTTPSPRASAVSSSSPMTGVNRSTPDLKSESRPEPPPKDRSRAVQGAHANSSMSQLPLLTLESQSSNGQFATFSSVVEASMNRHKTLSVASNSSSSLYRHSQDDHPQSRTRSGSNSQSSYQQSSSSDRQSGNYHQVYQNNGHTSSVSSIAQPLNSYDESKYPYGHHSHSRSQSQSQSHSHHNGSHHFKSSGQDAHRSHGSHHDRHFSSPSSDYNAYSQKSGQSPSEMLNHRFDDRARTTSQTSISTASSRQQSYPSSPSPNSQSHGRSGGRLKSALSRTPIARARAREAQGPRKVIFGDMITIVSIERSETPPPPPAVNKKDKKKKKDKKSAQGHDPDYDADYYNTPYTPEPAEVVVTLAPWIGNPNYDEEKANSKFYYEDDLDYEYDDYEYETPYENDIRLGPEDEDEDEDEDEPEGHAWGHGIAGGGSVTKKKGGMFKFKKAVNRLLRN</sequence>
<name>A0A9P5VII1_9FUNG</name>
<feature type="compositionally biased region" description="Polar residues" evidence="1">
    <location>
        <begin position="333"/>
        <end position="358"/>
    </location>
</feature>
<dbReference type="Proteomes" id="UP000696485">
    <property type="component" value="Unassembled WGS sequence"/>
</dbReference>
<evidence type="ECO:0000313" key="2">
    <source>
        <dbReference type="EMBL" id="KAF9326584.1"/>
    </source>
</evidence>
<reference evidence="2" key="1">
    <citation type="journal article" date="2020" name="Fungal Divers.">
        <title>Resolving the Mortierellaceae phylogeny through synthesis of multi-gene phylogenetics and phylogenomics.</title>
        <authorList>
            <person name="Vandepol N."/>
            <person name="Liber J."/>
            <person name="Desiro A."/>
            <person name="Na H."/>
            <person name="Kennedy M."/>
            <person name="Barry K."/>
            <person name="Grigoriev I.V."/>
            <person name="Miller A.N."/>
            <person name="O'Donnell K."/>
            <person name="Stajich J.E."/>
            <person name="Bonito G."/>
        </authorList>
    </citation>
    <scope>NUCLEOTIDE SEQUENCE</scope>
    <source>
        <strain evidence="2">NVP1</strain>
    </source>
</reference>
<organism evidence="2 3">
    <name type="scientific">Podila minutissima</name>
    <dbReference type="NCBI Taxonomy" id="64525"/>
    <lineage>
        <taxon>Eukaryota</taxon>
        <taxon>Fungi</taxon>
        <taxon>Fungi incertae sedis</taxon>
        <taxon>Mucoromycota</taxon>
        <taxon>Mortierellomycotina</taxon>
        <taxon>Mortierellomycetes</taxon>
        <taxon>Mortierellales</taxon>
        <taxon>Mortierellaceae</taxon>
        <taxon>Podila</taxon>
    </lineage>
</organism>
<accession>A0A9P5VII1</accession>
<evidence type="ECO:0000256" key="1">
    <source>
        <dbReference type="SAM" id="MobiDB-lite"/>
    </source>
</evidence>
<feature type="compositionally biased region" description="Low complexity" evidence="1">
    <location>
        <begin position="164"/>
        <end position="185"/>
    </location>
</feature>
<feature type="region of interest" description="Disordered" evidence="1">
    <location>
        <begin position="51"/>
        <end position="138"/>
    </location>
</feature>
<protein>
    <submittedName>
        <fullName evidence="2">Uncharacterized protein</fullName>
    </submittedName>
</protein>
<comment type="caution">
    <text evidence="2">The sequence shown here is derived from an EMBL/GenBank/DDBJ whole genome shotgun (WGS) entry which is preliminary data.</text>
</comment>
<feature type="compositionally biased region" description="Polar residues" evidence="1">
    <location>
        <begin position="92"/>
        <end position="102"/>
    </location>
</feature>
<feature type="compositionally biased region" description="Low complexity" evidence="1">
    <location>
        <begin position="64"/>
        <end position="78"/>
    </location>
</feature>
<feature type="compositionally biased region" description="Acidic residues" evidence="1">
    <location>
        <begin position="607"/>
        <end position="618"/>
    </location>
</feature>
<proteinExistence type="predicted"/>
<dbReference type="EMBL" id="JAAAUY010000763">
    <property type="protein sequence ID" value="KAF9326584.1"/>
    <property type="molecule type" value="Genomic_DNA"/>
</dbReference>
<feature type="region of interest" description="Disordered" evidence="1">
    <location>
        <begin position="600"/>
        <end position="637"/>
    </location>
</feature>
<feature type="compositionally biased region" description="Basic and acidic residues" evidence="1">
    <location>
        <begin position="227"/>
        <end position="244"/>
    </location>
</feature>
<keyword evidence="3" id="KW-1185">Reference proteome</keyword>
<gene>
    <name evidence="2" type="ORF">BG006_010012</name>
</gene>